<evidence type="ECO:0000313" key="3">
    <source>
        <dbReference type="Proteomes" id="UP000184028"/>
    </source>
</evidence>
<keyword evidence="3" id="KW-1185">Reference proteome</keyword>
<organism evidence="2 3">
    <name type="scientific">Flavobacterium chilense</name>
    <dbReference type="NCBI Taxonomy" id="946677"/>
    <lineage>
        <taxon>Bacteria</taxon>
        <taxon>Pseudomonadati</taxon>
        <taxon>Bacteroidota</taxon>
        <taxon>Flavobacteriia</taxon>
        <taxon>Flavobacteriales</taxon>
        <taxon>Flavobacteriaceae</taxon>
        <taxon>Flavobacterium</taxon>
    </lineage>
</organism>
<evidence type="ECO:0000259" key="1">
    <source>
        <dbReference type="Pfam" id="PF13304"/>
    </source>
</evidence>
<dbReference type="GO" id="GO:0016887">
    <property type="term" value="F:ATP hydrolysis activity"/>
    <property type="evidence" value="ECO:0007669"/>
    <property type="project" value="InterPro"/>
</dbReference>
<dbReference type="RefSeq" id="WP_068843435.1">
    <property type="nucleotide sequence ID" value="NZ_FRBT01000001.1"/>
</dbReference>
<dbReference type="AlphaFoldDB" id="A0A1M6XEV5"/>
<dbReference type="EMBL" id="FRBT01000001">
    <property type="protein sequence ID" value="SHL04486.1"/>
    <property type="molecule type" value="Genomic_DNA"/>
</dbReference>
<accession>A0A1M6XEV5</accession>
<dbReference type="PANTHER" id="PTHR43581:SF4">
    <property type="entry name" value="ATP_GTP PHOSPHATASE"/>
    <property type="match status" value="1"/>
</dbReference>
<name>A0A1M6XEV5_9FLAO</name>
<feature type="domain" description="ATPase AAA-type core" evidence="1">
    <location>
        <begin position="391"/>
        <end position="546"/>
    </location>
</feature>
<dbReference type="GO" id="GO:0005524">
    <property type="term" value="F:ATP binding"/>
    <property type="evidence" value="ECO:0007669"/>
    <property type="project" value="InterPro"/>
</dbReference>
<dbReference type="PANTHER" id="PTHR43581">
    <property type="entry name" value="ATP/GTP PHOSPHATASE"/>
    <property type="match status" value="1"/>
</dbReference>
<dbReference type="Pfam" id="PF13304">
    <property type="entry name" value="AAA_21"/>
    <property type="match status" value="1"/>
</dbReference>
<reference evidence="3" key="1">
    <citation type="submission" date="2016-11" db="EMBL/GenBank/DDBJ databases">
        <authorList>
            <person name="Varghese N."/>
            <person name="Submissions S."/>
        </authorList>
    </citation>
    <scope>NUCLEOTIDE SEQUENCE [LARGE SCALE GENOMIC DNA]</scope>
    <source>
        <strain evidence="3">DSM 24724</strain>
    </source>
</reference>
<proteinExistence type="predicted"/>
<gene>
    <name evidence="2" type="ORF">SAMN05444484_101112</name>
</gene>
<dbReference type="InterPro" id="IPR027417">
    <property type="entry name" value="P-loop_NTPase"/>
</dbReference>
<dbReference type="SUPFAM" id="SSF52540">
    <property type="entry name" value="P-loop containing nucleoside triphosphate hydrolases"/>
    <property type="match status" value="1"/>
</dbReference>
<protein>
    <submittedName>
        <fullName evidence="2">AAA domain-containing protein, putative AbiEii toxin, Type IV TA system</fullName>
    </submittedName>
</protein>
<dbReference type="Gene3D" id="3.40.50.300">
    <property type="entry name" value="P-loop containing nucleotide triphosphate hydrolases"/>
    <property type="match status" value="1"/>
</dbReference>
<dbReference type="InterPro" id="IPR051396">
    <property type="entry name" value="Bact_Antivir_Def_Nuclease"/>
</dbReference>
<dbReference type="InterPro" id="IPR003959">
    <property type="entry name" value="ATPase_AAA_core"/>
</dbReference>
<sequence length="678" mass="78980">MQLEYIWIEDYGVLKNKGFNFNPNACYSFDEKTGVITKEIKNEIPVDFFHIENDTISGITALVGSNGAGKSTALHFIASFLSHSTSLAGFIIIDDCIINKSDVKIKLNPKWIGKKLPIVGRADLINKYKNNQGNFNTENDSDDKHHALGLQILGNYINDTIIINFAGEINLENTTRVYQSLFSLSEEYENGYYVDISDISLMTDDQNKYKSDKAVYSGENPILTYRSGESQRNLDLLHSKFKQFIPFSIDNLAINMLFNDIDTTFFTTYDEMAFSPLIDLFVLLIEKEHTISEQDQLFFKEIKLNGLGGYFRKKFYDYNPSSVNGKLRKHLYYYLLLRHIREQIMQTMGELSENNKLTPFMELIQDVMKNFNNKNSYTHQIRSYFKRSSFAENFTGKLDLEALDSFENKIRKLKIWDYKRERFDLSKLPDLDALNSTIKNFDKESKVKYTPTTIFDLDIRGLSTGEKQFLKIFSRFISYELNNLIYKKVKQFIILIDEFEIGFHPLWQRKFLKIWIDFLEKYVNQTPENKIKVQLILTSHSPFVVSDLPKQCINFLTKSESKKNNQIETLNKHNATFGANIHSLFTDAFFISDGLMGDFAQYKIDLLIKEIFKQEKYTHAEYEGFKPLINIIGEPFIRAKLFEKIAKGMETSDIDLLISERERETNYLRSIRNDKDPA</sequence>
<dbReference type="Proteomes" id="UP000184028">
    <property type="component" value="Unassembled WGS sequence"/>
</dbReference>
<evidence type="ECO:0000313" key="2">
    <source>
        <dbReference type="EMBL" id="SHL04486.1"/>
    </source>
</evidence>
<dbReference type="OrthoDB" id="997844at2"/>
<dbReference type="STRING" id="946677.SAMN05444484_101112"/>